<name>A0A8T0GC24_CERPU</name>
<evidence type="ECO:0000256" key="5">
    <source>
        <dbReference type="ARBA" id="ARBA00022989"/>
    </source>
</evidence>
<keyword evidence="4" id="KW-0256">Endoplasmic reticulum</keyword>
<comment type="subcellular location">
    <subcellularLocation>
        <location evidence="1">Endoplasmic reticulum membrane</location>
        <topology evidence="1">Multi-pass membrane protein</topology>
    </subcellularLocation>
</comment>
<evidence type="ECO:0000313" key="9">
    <source>
        <dbReference type="Proteomes" id="UP000822688"/>
    </source>
</evidence>
<dbReference type="InterPro" id="IPR009542">
    <property type="entry name" value="Spc1/SPCS1"/>
</dbReference>
<evidence type="ECO:0000256" key="1">
    <source>
        <dbReference type="ARBA" id="ARBA00004477"/>
    </source>
</evidence>
<evidence type="ECO:0000256" key="7">
    <source>
        <dbReference type="SAM" id="Phobius"/>
    </source>
</evidence>
<evidence type="ECO:0000313" key="8">
    <source>
        <dbReference type="EMBL" id="KAG0556966.1"/>
    </source>
</evidence>
<evidence type="ECO:0000256" key="6">
    <source>
        <dbReference type="ARBA" id="ARBA00023136"/>
    </source>
</evidence>
<organism evidence="8 9">
    <name type="scientific">Ceratodon purpureus</name>
    <name type="common">Fire moss</name>
    <name type="synonym">Dicranum purpureum</name>
    <dbReference type="NCBI Taxonomy" id="3225"/>
    <lineage>
        <taxon>Eukaryota</taxon>
        <taxon>Viridiplantae</taxon>
        <taxon>Streptophyta</taxon>
        <taxon>Embryophyta</taxon>
        <taxon>Bryophyta</taxon>
        <taxon>Bryophytina</taxon>
        <taxon>Bryopsida</taxon>
        <taxon>Dicranidae</taxon>
        <taxon>Pseudoditrichales</taxon>
        <taxon>Ditrichaceae</taxon>
        <taxon>Ceratodon</taxon>
    </lineage>
</organism>
<gene>
    <name evidence="8" type="ORF">KC19_11G091400</name>
</gene>
<keyword evidence="5 7" id="KW-1133">Transmembrane helix</keyword>
<keyword evidence="9" id="KW-1185">Reference proteome</keyword>
<proteinExistence type="inferred from homology"/>
<feature type="transmembrane region" description="Helical" evidence="7">
    <location>
        <begin position="12"/>
        <end position="30"/>
    </location>
</feature>
<evidence type="ECO:0000256" key="2">
    <source>
        <dbReference type="ARBA" id="ARBA00005245"/>
    </source>
</evidence>
<accession>A0A8T0GC24</accession>
<keyword evidence="3 7" id="KW-0812">Transmembrane</keyword>
<dbReference type="Proteomes" id="UP000822688">
    <property type="component" value="Chromosome 11"/>
</dbReference>
<dbReference type="EMBL" id="CM026432">
    <property type="protein sequence ID" value="KAG0556966.1"/>
    <property type="molecule type" value="Genomic_DNA"/>
</dbReference>
<dbReference type="Pfam" id="PF06645">
    <property type="entry name" value="SPC12"/>
    <property type="match status" value="1"/>
</dbReference>
<evidence type="ECO:0000256" key="4">
    <source>
        <dbReference type="ARBA" id="ARBA00022824"/>
    </source>
</evidence>
<dbReference type="OrthoDB" id="10421856at2759"/>
<protein>
    <submittedName>
        <fullName evidence="8">Uncharacterized protein</fullName>
    </submittedName>
</protein>
<feature type="transmembrane region" description="Helical" evidence="7">
    <location>
        <begin position="36"/>
        <end position="53"/>
    </location>
</feature>
<evidence type="ECO:0000256" key="3">
    <source>
        <dbReference type="ARBA" id="ARBA00022692"/>
    </source>
</evidence>
<dbReference type="AlphaFoldDB" id="A0A8T0GC24"/>
<comment type="caution">
    <text evidence="8">The sequence shown here is derived from an EMBL/GenBank/DDBJ whole genome shotgun (WGS) entry which is preliminary data.</text>
</comment>
<dbReference type="GO" id="GO:0005787">
    <property type="term" value="C:signal peptidase complex"/>
    <property type="evidence" value="ECO:0007669"/>
    <property type="project" value="InterPro"/>
</dbReference>
<sequence>MDYLKRNVEESMLQGGVLGSAVLATISWCMSSSTNAMLSTYIVCLVPVLLIIVPDWTHFMRAPGEWADVIFVEPVIGSKQIRRLAWERDTNMLTDGYISRRRSSNSGPFVDFIGSVTS</sequence>
<keyword evidence="6 7" id="KW-0472">Membrane</keyword>
<dbReference type="GO" id="GO:0006465">
    <property type="term" value="P:signal peptide processing"/>
    <property type="evidence" value="ECO:0007669"/>
    <property type="project" value="InterPro"/>
</dbReference>
<reference evidence="8 9" key="1">
    <citation type="submission" date="2020-06" db="EMBL/GenBank/DDBJ databases">
        <title>WGS assembly of Ceratodon purpureus strain R40.</title>
        <authorList>
            <person name="Carey S.B."/>
            <person name="Jenkins J."/>
            <person name="Shu S."/>
            <person name="Lovell J.T."/>
            <person name="Sreedasyam A."/>
            <person name="Maumus F."/>
            <person name="Tiley G.P."/>
            <person name="Fernandez-Pozo N."/>
            <person name="Barry K."/>
            <person name="Chen C."/>
            <person name="Wang M."/>
            <person name="Lipzen A."/>
            <person name="Daum C."/>
            <person name="Saski C.A."/>
            <person name="Payton A.C."/>
            <person name="Mcbreen J.C."/>
            <person name="Conrad R.E."/>
            <person name="Kollar L.M."/>
            <person name="Olsson S."/>
            <person name="Huttunen S."/>
            <person name="Landis J.B."/>
            <person name="Wickett N.J."/>
            <person name="Johnson M.G."/>
            <person name="Rensing S.A."/>
            <person name="Grimwood J."/>
            <person name="Schmutz J."/>
            <person name="Mcdaniel S.F."/>
        </authorList>
    </citation>
    <scope>NUCLEOTIDE SEQUENCE [LARGE SCALE GENOMIC DNA]</scope>
    <source>
        <strain evidence="8 9">R40</strain>
    </source>
</reference>
<comment type="similarity">
    <text evidence="2">Belongs to the SPCS1 family.</text>
</comment>